<dbReference type="AlphaFoldDB" id="A0A515ESY5"/>
<dbReference type="Proteomes" id="UP000317365">
    <property type="component" value="Chromosome"/>
</dbReference>
<sequence length="81" mass="8943">MELGWLQKVRDAHVMIRHGRIGAHVDPTQKRLCLRAGVSQQNSDTTVTINAGFPSLAMPSAGALHNLNSSMLWPTATYLFR</sequence>
<dbReference type="RefSeq" id="WP_142812932.1">
    <property type="nucleotide sequence ID" value="NZ_CP036282.1"/>
</dbReference>
<accession>A0A515ESY5</accession>
<evidence type="ECO:0000313" key="1">
    <source>
        <dbReference type="EMBL" id="QDL55780.1"/>
    </source>
</evidence>
<reference evidence="2" key="1">
    <citation type="submission" date="2019-02" db="EMBL/GenBank/DDBJ databases">
        <title>Complete genome sequence of Rhodoferax sp. Gr-4.</title>
        <authorList>
            <person name="Jin L."/>
        </authorList>
    </citation>
    <scope>NUCLEOTIDE SEQUENCE [LARGE SCALE GENOMIC DNA]</scope>
    <source>
        <strain evidence="2">Gr-4</strain>
    </source>
</reference>
<organism evidence="1 2">
    <name type="scientific">Rhodoferax aquaticus</name>
    <dbReference type="NCBI Taxonomy" id="2527691"/>
    <lineage>
        <taxon>Bacteria</taxon>
        <taxon>Pseudomonadati</taxon>
        <taxon>Pseudomonadota</taxon>
        <taxon>Betaproteobacteria</taxon>
        <taxon>Burkholderiales</taxon>
        <taxon>Comamonadaceae</taxon>
        <taxon>Rhodoferax</taxon>
    </lineage>
</organism>
<reference evidence="2" key="2">
    <citation type="journal article" date="2020" name="Int. J. Syst. Evol. Microbiol.">
        <title>Genomic insights into a novel species Rhodoferax aquaticus sp. nov., isolated from freshwater.</title>
        <authorList>
            <person name="Li T."/>
            <person name="Zhuo Y."/>
            <person name="Jin C.Z."/>
            <person name="Wu X."/>
            <person name="Ko S.R."/>
            <person name="Jin F.J."/>
            <person name="Ahn C.Y."/>
            <person name="Oh H.M."/>
            <person name="Lee H.G."/>
            <person name="Jin L."/>
        </authorList>
    </citation>
    <scope>NUCLEOTIDE SEQUENCE [LARGE SCALE GENOMIC DNA]</scope>
    <source>
        <strain evidence="2">Gr-4</strain>
    </source>
</reference>
<proteinExistence type="predicted"/>
<keyword evidence="2" id="KW-1185">Reference proteome</keyword>
<name>A0A515ESY5_9BURK</name>
<evidence type="ECO:0000313" key="2">
    <source>
        <dbReference type="Proteomes" id="UP000317365"/>
    </source>
</evidence>
<dbReference type="KEGG" id="rhg:EXZ61_17255"/>
<dbReference type="EMBL" id="CP036282">
    <property type="protein sequence ID" value="QDL55780.1"/>
    <property type="molecule type" value="Genomic_DNA"/>
</dbReference>
<gene>
    <name evidence="1" type="ORF">EXZ61_17255</name>
</gene>
<protein>
    <submittedName>
        <fullName evidence="1">Uncharacterized protein</fullName>
    </submittedName>
</protein>